<dbReference type="PANTHER" id="PTHR42939">
    <property type="entry name" value="ABC TRANSPORTER ATP-BINDING PROTEIN ALBC-RELATED"/>
    <property type="match status" value="1"/>
</dbReference>
<keyword evidence="3" id="KW-0067">ATP-binding</keyword>
<dbReference type="AlphaFoldDB" id="A0A8S0W4Y7"/>
<dbReference type="KEGG" id="aacx:DEACI_3367"/>
<protein>
    <submittedName>
        <fullName evidence="5 6">ABC transporter</fullName>
        <ecNumber evidence="5">3.6.1.3</ecNumber>
    </submittedName>
</protein>
<dbReference type="EC" id="3.6.1.3" evidence="5"/>
<evidence type="ECO:0000313" key="6">
    <source>
        <dbReference type="EMBL" id="CEJ06455.1"/>
    </source>
</evidence>
<dbReference type="Proteomes" id="UP001071230">
    <property type="component" value="Unassembled WGS sequence"/>
</dbReference>
<dbReference type="EMBL" id="CDGJ01000027">
    <property type="protein sequence ID" value="CEJ06455.1"/>
    <property type="molecule type" value="Genomic_DNA"/>
</dbReference>
<dbReference type="CDD" id="cd03230">
    <property type="entry name" value="ABC_DR_subfamily_A"/>
    <property type="match status" value="1"/>
</dbReference>
<gene>
    <name evidence="6" type="ORF">DEACI_0903</name>
    <name evidence="5" type="ORF">DEACI_3367</name>
</gene>
<dbReference type="Pfam" id="PF00005">
    <property type="entry name" value="ABC_tran"/>
    <property type="match status" value="1"/>
</dbReference>
<keyword evidence="5" id="KW-0378">Hydrolase</keyword>
<dbReference type="SMART" id="SM00382">
    <property type="entry name" value="AAA"/>
    <property type="match status" value="1"/>
</dbReference>
<feature type="domain" description="ABC transporter" evidence="4">
    <location>
        <begin position="5"/>
        <end position="228"/>
    </location>
</feature>
<dbReference type="InterPro" id="IPR051782">
    <property type="entry name" value="ABC_Transporter_VariousFunc"/>
</dbReference>
<evidence type="ECO:0000313" key="7">
    <source>
        <dbReference type="Proteomes" id="UP001071230"/>
    </source>
</evidence>
<proteinExistence type="predicted"/>
<accession>A0A8S0W4Y7</accession>
<evidence type="ECO:0000256" key="3">
    <source>
        <dbReference type="ARBA" id="ARBA00022840"/>
    </source>
</evidence>
<dbReference type="Proteomes" id="UP000836597">
    <property type="component" value="Chromosome"/>
</dbReference>
<reference evidence="5" key="2">
    <citation type="submission" date="2020-01" db="EMBL/GenBank/DDBJ databases">
        <authorList>
            <person name="Hornung B."/>
        </authorList>
    </citation>
    <scope>NUCLEOTIDE SEQUENCE</scope>
    <source>
        <strain evidence="5">PacBioINE</strain>
    </source>
</reference>
<dbReference type="PANTHER" id="PTHR42939:SF1">
    <property type="entry name" value="ABC TRANSPORTER ATP-BINDING PROTEIN ALBC-RELATED"/>
    <property type="match status" value="1"/>
</dbReference>
<evidence type="ECO:0000313" key="5">
    <source>
        <dbReference type="EMBL" id="CAA7602688.1"/>
    </source>
</evidence>
<dbReference type="InterPro" id="IPR003593">
    <property type="entry name" value="AAA+_ATPase"/>
</dbReference>
<dbReference type="RefSeq" id="WP_240986018.1">
    <property type="nucleotide sequence ID" value="NZ_CDGJ01000027.1"/>
</dbReference>
<dbReference type="SUPFAM" id="SSF52540">
    <property type="entry name" value="P-loop containing nucleoside triphosphate hydrolases"/>
    <property type="match status" value="1"/>
</dbReference>
<dbReference type="Gene3D" id="3.40.50.300">
    <property type="entry name" value="P-loop containing nucleotide triphosphate hydrolases"/>
    <property type="match status" value="1"/>
</dbReference>
<dbReference type="GO" id="GO:0005524">
    <property type="term" value="F:ATP binding"/>
    <property type="evidence" value="ECO:0007669"/>
    <property type="project" value="UniProtKB-KW"/>
</dbReference>
<keyword evidence="7" id="KW-1185">Reference proteome</keyword>
<organism evidence="5">
    <name type="scientific">Acididesulfobacillus acetoxydans</name>
    <dbReference type="NCBI Taxonomy" id="1561005"/>
    <lineage>
        <taxon>Bacteria</taxon>
        <taxon>Bacillati</taxon>
        <taxon>Bacillota</taxon>
        <taxon>Clostridia</taxon>
        <taxon>Eubacteriales</taxon>
        <taxon>Peptococcaceae</taxon>
        <taxon>Acididesulfobacillus</taxon>
    </lineage>
</organism>
<keyword evidence="1" id="KW-0813">Transport</keyword>
<evidence type="ECO:0000259" key="4">
    <source>
        <dbReference type="PROSITE" id="PS50893"/>
    </source>
</evidence>
<dbReference type="PROSITE" id="PS50893">
    <property type="entry name" value="ABC_TRANSPORTER_2"/>
    <property type="match status" value="1"/>
</dbReference>
<sequence>MSSVLELKGIEKSFGGHPVLRQVEFALEPGKVVGLLGPNGAGKSTLLKIAVGLLMPDAGQVRVFGEPPSWQSLARIAFLPDRGHFARGLKVEAALAMAARLYDRFDRGLAEAVLKDAHLRPGTRLSELSRGQEARLHLALCVARHPELLILDEPLSGLDILSREAMVETVIGTVSDEAPAVLITTHDLDEVEGHFDEVILLQEGKVVLKAEAESLRVRYGSLRQMYKEVMQP</sequence>
<dbReference type="InterPro" id="IPR003439">
    <property type="entry name" value="ABC_transporter-like_ATP-bd"/>
</dbReference>
<evidence type="ECO:0000256" key="2">
    <source>
        <dbReference type="ARBA" id="ARBA00022741"/>
    </source>
</evidence>
<keyword evidence="2" id="KW-0547">Nucleotide-binding</keyword>
<dbReference type="EMBL" id="LR746496">
    <property type="protein sequence ID" value="CAA7602688.1"/>
    <property type="molecule type" value="Genomic_DNA"/>
</dbReference>
<dbReference type="GO" id="GO:0016887">
    <property type="term" value="F:ATP hydrolysis activity"/>
    <property type="evidence" value="ECO:0007669"/>
    <property type="project" value="InterPro"/>
</dbReference>
<reference evidence="6" key="1">
    <citation type="submission" date="2014-11" db="EMBL/GenBank/DDBJ databases">
        <authorList>
            <person name="Hornung B.V."/>
        </authorList>
    </citation>
    <scope>NUCLEOTIDE SEQUENCE</scope>
    <source>
        <strain evidence="6">INE</strain>
    </source>
</reference>
<evidence type="ECO:0000256" key="1">
    <source>
        <dbReference type="ARBA" id="ARBA00022448"/>
    </source>
</evidence>
<dbReference type="InterPro" id="IPR027417">
    <property type="entry name" value="P-loop_NTPase"/>
</dbReference>
<name>A0A8S0W4Y7_9FIRM</name>